<organism evidence="1 2">
    <name type="scientific">Mycetocola miduiensis</name>
    <dbReference type="NCBI Taxonomy" id="995034"/>
    <lineage>
        <taxon>Bacteria</taxon>
        <taxon>Bacillati</taxon>
        <taxon>Actinomycetota</taxon>
        <taxon>Actinomycetes</taxon>
        <taxon>Micrococcales</taxon>
        <taxon>Microbacteriaceae</taxon>
        <taxon>Mycetocola</taxon>
    </lineage>
</organism>
<evidence type="ECO:0000313" key="1">
    <source>
        <dbReference type="EMBL" id="SFN54215.1"/>
    </source>
</evidence>
<sequence length="100" mass="11036">MESGTVKIYRSFVERLRRVVRGLWTIGQIPLIHTPAQRGQTSWIPLSCTAKTGKPTPLGQGIFGCITNREVMPDTPHDDLDGTPVAQNVRYLVSACDKDA</sequence>
<dbReference type="Proteomes" id="UP000198867">
    <property type="component" value="Unassembled WGS sequence"/>
</dbReference>
<reference evidence="2" key="1">
    <citation type="submission" date="2016-10" db="EMBL/GenBank/DDBJ databases">
        <authorList>
            <person name="Varghese N."/>
            <person name="Submissions S."/>
        </authorList>
    </citation>
    <scope>NUCLEOTIDE SEQUENCE [LARGE SCALE GENOMIC DNA]</scope>
    <source>
        <strain evidence="2">CGMCC 1.11101</strain>
    </source>
</reference>
<protein>
    <submittedName>
        <fullName evidence="1">Uncharacterized protein</fullName>
    </submittedName>
</protein>
<dbReference type="EMBL" id="FOVM01000002">
    <property type="protein sequence ID" value="SFN54215.1"/>
    <property type="molecule type" value="Genomic_DNA"/>
</dbReference>
<accession>A0A1I4ZVC7</accession>
<dbReference type="RefSeq" id="WP_143095000.1">
    <property type="nucleotide sequence ID" value="NZ_FOVM01000002.1"/>
</dbReference>
<evidence type="ECO:0000313" key="2">
    <source>
        <dbReference type="Proteomes" id="UP000198867"/>
    </source>
</evidence>
<dbReference type="AlphaFoldDB" id="A0A1I4ZVC7"/>
<keyword evidence="2" id="KW-1185">Reference proteome</keyword>
<proteinExistence type="predicted"/>
<gene>
    <name evidence="1" type="ORF">SAMN05216219_1111</name>
</gene>
<name>A0A1I4ZVC7_9MICO</name>